<protein>
    <submittedName>
        <fullName evidence="1">Uncharacterized protein</fullName>
    </submittedName>
</protein>
<sequence length="61" mass="7179">MNQLDYCLFVVWSILVCYANLHRGRCSSVCNVAYDTRGRRVAEILFRSWFSMRIYVVGILI</sequence>
<proteinExistence type="predicted"/>
<name>A0A2P2LV71_RHIMU</name>
<dbReference type="EMBL" id="GGEC01041382">
    <property type="protein sequence ID" value="MBX21866.1"/>
    <property type="molecule type" value="Transcribed_RNA"/>
</dbReference>
<reference evidence="1" key="1">
    <citation type="submission" date="2018-02" db="EMBL/GenBank/DDBJ databases">
        <title>Rhizophora mucronata_Transcriptome.</title>
        <authorList>
            <person name="Meera S.P."/>
            <person name="Sreeshan A."/>
            <person name="Augustine A."/>
        </authorList>
    </citation>
    <scope>NUCLEOTIDE SEQUENCE</scope>
    <source>
        <tissue evidence="1">Leaf</tissue>
    </source>
</reference>
<evidence type="ECO:0000313" key="1">
    <source>
        <dbReference type="EMBL" id="MBX21866.1"/>
    </source>
</evidence>
<accession>A0A2P2LV71</accession>
<organism evidence="1">
    <name type="scientific">Rhizophora mucronata</name>
    <name type="common">Asiatic mangrove</name>
    <dbReference type="NCBI Taxonomy" id="61149"/>
    <lineage>
        <taxon>Eukaryota</taxon>
        <taxon>Viridiplantae</taxon>
        <taxon>Streptophyta</taxon>
        <taxon>Embryophyta</taxon>
        <taxon>Tracheophyta</taxon>
        <taxon>Spermatophyta</taxon>
        <taxon>Magnoliopsida</taxon>
        <taxon>eudicotyledons</taxon>
        <taxon>Gunneridae</taxon>
        <taxon>Pentapetalae</taxon>
        <taxon>rosids</taxon>
        <taxon>fabids</taxon>
        <taxon>Malpighiales</taxon>
        <taxon>Rhizophoraceae</taxon>
        <taxon>Rhizophora</taxon>
    </lineage>
</organism>
<dbReference type="AlphaFoldDB" id="A0A2P2LV71"/>